<dbReference type="OMA" id="FLEHNSH"/>
<reference evidence="1 2" key="1">
    <citation type="journal article" date="2014" name="Genome Biol.">
        <title>Transcriptome and methylome profiling reveals relics of genome dominance in the mesopolyploid Brassica oleracea.</title>
        <authorList>
            <person name="Parkin I.A."/>
            <person name="Koh C."/>
            <person name="Tang H."/>
            <person name="Robinson S.J."/>
            <person name="Kagale S."/>
            <person name="Clarke W.E."/>
            <person name="Town C.D."/>
            <person name="Nixon J."/>
            <person name="Krishnakumar V."/>
            <person name="Bidwell S.L."/>
            <person name="Denoeud F."/>
            <person name="Belcram H."/>
            <person name="Links M.G."/>
            <person name="Just J."/>
            <person name="Clarke C."/>
            <person name="Bender T."/>
            <person name="Huebert T."/>
            <person name="Mason A.S."/>
            <person name="Pires J.C."/>
            <person name="Barker G."/>
            <person name="Moore J."/>
            <person name="Walley P.G."/>
            <person name="Manoli S."/>
            <person name="Batley J."/>
            <person name="Edwards D."/>
            <person name="Nelson M.N."/>
            <person name="Wang X."/>
            <person name="Paterson A.H."/>
            <person name="King G."/>
            <person name="Bancroft I."/>
            <person name="Chalhoub B."/>
            <person name="Sharpe A.G."/>
        </authorList>
    </citation>
    <scope>NUCLEOTIDE SEQUENCE</scope>
    <source>
        <strain evidence="1 2">cv. TO1000</strain>
    </source>
</reference>
<dbReference type="AlphaFoldDB" id="A0A0D3CYT8"/>
<keyword evidence="2" id="KW-1185">Reference proteome</keyword>
<evidence type="ECO:0000313" key="2">
    <source>
        <dbReference type="Proteomes" id="UP000032141"/>
    </source>
</evidence>
<evidence type="ECO:0000313" key="1">
    <source>
        <dbReference type="EnsemblPlants" id="Bo6g106390.1"/>
    </source>
</evidence>
<name>A0A0D3CYT8_BRAOL</name>
<dbReference type="Proteomes" id="UP000032141">
    <property type="component" value="Chromosome C6"/>
</dbReference>
<accession>A0A0D3CYT8</accession>
<reference evidence="1" key="2">
    <citation type="submission" date="2015-03" db="UniProtKB">
        <authorList>
            <consortium name="EnsemblPlants"/>
        </authorList>
    </citation>
    <scope>IDENTIFICATION</scope>
</reference>
<protein>
    <submittedName>
        <fullName evidence="1">Uncharacterized protein</fullName>
    </submittedName>
</protein>
<dbReference type="Gramene" id="Bo6g106390.1">
    <property type="protein sequence ID" value="Bo6g106390.1"/>
    <property type="gene ID" value="Bo6g106390"/>
</dbReference>
<dbReference type="HOGENOM" id="CLU_191728_0_0_1"/>
<proteinExistence type="predicted"/>
<dbReference type="EnsemblPlants" id="Bo6g106390.1">
    <property type="protein sequence ID" value="Bo6g106390.1"/>
    <property type="gene ID" value="Bo6g106390"/>
</dbReference>
<organism evidence="1 2">
    <name type="scientific">Brassica oleracea var. oleracea</name>
    <dbReference type="NCBI Taxonomy" id="109376"/>
    <lineage>
        <taxon>Eukaryota</taxon>
        <taxon>Viridiplantae</taxon>
        <taxon>Streptophyta</taxon>
        <taxon>Embryophyta</taxon>
        <taxon>Tracheophyta</taxon>
        <taxon>Spermatophyta</taxon>
        <taxon>Magnoliopsida</taxon>
        <taxon>eudicotyledons</taxon>
        <taxon>Gunneridae</taxon>
        <taxon>Pentapetalae</taxon>
        <taxon>rosids</taxon>
        <taxon>malvids</taxon>
        <taxon>Brassicales</taxon>
        <taxon>Brassicaceae</taxon>
        <taxon>Brassiceae</taxon>
        <taxon>Brassica</taxon>
    </lineage>
</organism>
<sequence>MVFSTFLEHNSHHHHHHHRYHHHRHWISMAETPSQVIECEDLSNVMKVPSHPKRKVKSEKVAKYEDIDKEAENFIKLEHMKFSTWT</sequence>